<keyword evidence="3" id="KW-1185">Reference proteome</keyword>
<evidence type="ECO:0000256" key="1">
    <source>
        <dbReference type="SAM" id="SignalP"/>
    </source>
</evidence>
<proteinExistence type="predicted"/>
<feature type="signal peptide" evidence="1">
    <location>
        <begin position="1"/>
        <end position="26"/>
    </location>
</feature>
<protein>
    <recommendedName>
        <fullName evidence="4">Zinc finger, CCHC-type</fullName>
    </recommendedName>
</protein>
<dbReference type="Proteomes" id="UP001151760">
    <property type="component" value="Unassembled WGS sequence"/>
</dbReference>
<reference evidence="2" key="1">
    <citation type="journal article" date="2022" name="Int. J. Mol. Sci.">
        <title>Draft Genome of Tanacetum Coccineum: Genomic Comparison of Closely Related Tanacetum-Family Plants.</title>
        <authorList>
            <person name="Yamashiro T."/>
            <person name="Shiraishi A."/>
            <person name="Nakayama K."/>
            <person name="Satake H."/>
        </authorList>
    </citation>
    <scope>NUCLEOTIDE SEQUENCE</scope>
</reference>
<organism evidence="2 3">
    <name type="scientific">Tanacetum coccineum</name>
    <dbReference type="NCBI Taxonomy" id="301880"/>
    <lineage>
        <taxon>Eukaryota</taxon>
        <taxon>Viridiplantae</taxon>
        <taxon>Streptophyta</taxon>
        <taxon>Embryophyta</taxon>
        <taxon>Tracheophyta</taxon>
        <taxon>Spermatophyta</taxon>
        <taxon>Magnoliopsida</taxon>
        <taxon>eudicotyledons</taxon>
        <taxon>Gunneridae</taxon>
        <taxon>Pentapetalae</taxon>
        <taxon>asterids</taxon>
        <taxon>campanulids</taxon>
        <taxon>Asterales</taxon>
        <taxon>Asteraceae</taxon>
        <taxon>Asteroideae</taxon>
        <taxon>Anthemideae</taxon>
        <taxon>Anthemidinae</taxon>
        <taxon>Tanacetum</taxon>
    </lineage>
</organism>
<sequence>MLIAVDSLLITIWFQLHHVIAMIALAVPESKMDILQGRFLGLQVKITWATRFLKLSCKETNRLSLGYRKSFLLSQGSWSFGFELQRFVNDKVAAGGYRQVKVLEFFDCPGPRQGVEDLRELLHKGAQEDRKAEIFQSGLSKVFWADDTTRSRYLVNRSPSSVIGFKKPIDMLGFFGWLASIKQGMLELVVPYRNMGFNESGEYKKTFIGSGVGECRSRSWFKRSTNSRFDGYLVARYRKQTLACELFGYRDDNNEVAFVVAAVEKIYAHESLTFNNTVVCEVIYKWKAGLKDDMDARSDVYVLSNGCRKCSDDNDGYYWYYTPGLLVLAKRNILGLEIIKDQSGDTLRSLEDSLLEDCDVEKNGFVDFDYIMRRSITVMSRSITGYRSILGCAGSLKAYLQHMEALSTTEAGYMTFTEG</sequence>
<gene>
    <name evidence="2" type="ORF">Tco_1054442</name>
</gene>
<name>A0ABQ5GYB2_9ASTR</name>
<reference evidence="2" key="2">
    <citation type="submission" date="2022-01" db="EMBL/GenBank/DDBJ databases">
        <authorList>
            <person name="Yamashiro T."/>
            <person name="Shiraishi A."/>
            <person name="Satake H."/>
            <person name="Nakayama K."/>
        </authorList>
    </citation>
    <scope>NUCLEOTIDE SEQUENCE</scope>
</reference>
<keyword evidence="1" id="KW-0732">Signal</keyword>
<feature type="chain" id="PRO_5046108235" description="Zinc finger, CCHC-type" evidence="1">
    <location>
        <begin position="27"/>
        <end position="419"/>
    </location>
</feature>
<comment type="caution">
    <text evidence="2">The sequence shown here is derived from an EMBL/GenBank/DDBJ whole genome shotgun (WGS) entry which is preliminary data.</text>
</comment>
<evidence type="ECO:0008006" key="4">
    <source>
        <dbReference type="Google" id="ProtNLM"/>
    </source>
</evidence>
<evidence type="ECO:0000313" key="3">
    <source>
        <dbReference type="Proteomes" id="UP001151760"/>
    </source>
</evidence>
<evidence type="ECO:0000313" key="2">
    <source>
        <dbReference type="EMBL" id="GJT80100.1"/>
    </source>
</evidence>
<dbReference type="EMBL" id="BQNB010018959">
    <property type="protein sequence ID" value="GJT80100.1"/>
    <property type="molecule type" value="Genomic_DNA"/>
</dbReference>
<accession>A0ABQ5GYB2</accession>